<reference evidence="2" key="1">
    <citation type="submission" date="2023-06" db="EMBL/GenBank/DDBJ databases">
        <authorList>
            <consortium name="Lawrence Berkeley National Laboratory"/>
            <person name="Ahrendt S."/>
            <person name="Sahu N."/>
            <person name="Indic B."/>
            <person name="Wong-Bajracharya J."/>
            <person name="Merenyi Z."/>
            <person name="Ke H.-M."/>
            <person name="Monk M."/>
            <person name="Kocsube S."/>
            <person name="Drula E."/>
            <person name="Lipzen A."/>
            <person name="Balint B."/>
            <person name="Henrissat B."/>
            <person name="Andreopoulos B."/>
            <person name="Martin F.M."/>
            <person name="Harder C.B."/>
            <person name="Rigling D."/>
            <person name="Ford K.L."/>
            <person name="Foster G.D."/>
            <person name="Pangilinan J."/>
            <person name="Papanicolaou A."/>
            <person name="Barry K."/>
            <person name="LaButti K."/>
            <person name="Viragh M."/>
            <person name="Koriabine M."/>
            <person name="Yan M."/>
            <person name="Riley R."/>
            <person name="Champramary S."/>
            <person name="Plett K.L."/>
            <person name="Tsai I.J."/>
            <person name="Slot J."/>
            <person name="Sipos G."/>
            <person name="Plett J."/>
            <person name="Nagy L.G."/>
            <person name="Grigoriev I.V."/>
        </authorList>
    </citation>
    <scope>NUCLEOTIDE SEQUENCE</scope>
    <source>
        <strain evidence="2">HWK02</strain>
    </source>
</reference>
<evidence type="ECO:0000256" key="1">
    <source>
        <dbReference type="SAM" id="MobiDB-lite"/>
    </source>
</evidence>
<dbReference type="AlphaFoldDB" id="A0AA39Q041"/>
<dbReference type="Proteomes" id="UP001175228">
    <property type="component" value="Unassembled WGS sequence"/>
</dbReference>
<dbReference type="EMBL" id="JAUEPU010000023">
    <property type="protein sequence ID" value="KAK0493777.1"/>
    <property type="molecule type" value="Genomic_DNA"/>
</dbReference>
<sequence>MALQFRMISSSCHIAADEVKKGVVPNGTMEVVVPARMVDSGGMKPDEGFCIWYHTLMYEKNSIDVSLHWVSSLQTIKEMALLNMDHPETEFIMSLKYTLSSDRIHKLPLQEGDPDLRIYTGIIAITMWTVCTAFDWSFNQWIFIDNGWNFWTVFLAFNTFSTEFQSVQWIQSIAALISTLAADASMGIAPTLIVGQVAAGHAHPEESCKGSISSSLHFGHDSEDQSQGTINSDVEGGTVTSEEEQSSVTSGGSSEQGQGVGEQEDETGWVLYVEIV</sequence>
<name>A0AA39Q041_9AGAR</name>
<accession>A0AA39Q041</accession>
<gene>
    <name evidence="2" type="ORF">EDD18DRAFT_1107760</name>
</gene>
<evidence type="ECO:0000313" key="2">
    <source>
        <dbReference type="EMBL" id="KAK0493777.1"/>
    </source>
</evidence>
<keyword evidence="3" id="KW-1185">Reference proteome</keyword>
<feature type="compositionally biased region" description="Low complexity" evidence="1">
    <location>
        <begin position="233"/>
        <end position="257"/>
    </location>
</feature>
<evidence type="ECO:0000313" key="3">
    <source>
        <dbReference type="Proteomes" id="UP001175228"/>
    </source>
</evidence>
<proteinExistence type="predicted"/>
<organism evidence="2 3">
    <name type="scientific">Armillaria luteobubalina</name>
    <dbReference type="NCBI Taxonomy" id="153913"/>
    <lineage>
        <taxon>Eukaryota</taxon>
        <taxon>Fungi</taxon>
        <taxon>Dikarya</taxon>
        <taxon>Basidiomycota</taxon>
        <taxon>Agaricomycotina</taxon>
        <taxon>Agaricomycetes</taxon>
        <taxon>Agaricomycetidae</taxon>
        <taxon>Agaricales</taxon>
        <taxon>Marasmiineae</taxon>
        <taxon>Physalacriaceae</taxon>
        <taxon>Armillaria</taxon>
    </lineage>
</organism>
<comment type="caution">
    <text evidence="2">The sequence shown here is derived from an EMBL/GenBank/DDBJ whole genome shotgun (WGS) entry which is preliminary data.</text>
</comment>
<feature type="region of interest" description="Disordered" evidence="1">
    <location>
        <begin position="219"/>
        <end position="268"/>
    </location>
</feature>
<protein>
    <submittedName>
        <fullName evidence="2">Uncharacterized protein</fullName>
    </submittedName>
</protein>